<name>A0A9X3IKD0_9HYPH</name>
<dbReference type="GO" id="GO:0004130">
    <property type="term" value="F:cytochrome-c peroxidase activity"/>
    <property type="evidence" value="ECO:0007669"/>
    <property type="project" value="TreeGrafter"/>
</dbReference>
<dbReference type="InterPro" id="IPR036909">
    <property type="entry name" value="Cyt_c-like_dom_sf"/>
</dbReference>
<dbReference type="Pfam" id="PF03150">
    <property type="entry name" value="CCP_MauG"/>
    <property type="match status" value="1"/>
</dbReference>
<accession>A0A9X3IKD0</accession>
<evidence type="ECO:0000313" key="8">
    <source>
        <dbReference type="EMBL" id="MCX5568371.1"/>
    </source>
</evidence>
<dbReference type="PANTHER" id="PTHR30600">
    <property type="entry name" value="CYTOCHROME C PEROXIDASE-RELATED"/>
    <property type="match status" value="1"/>
</dbReference>
<gene>
    <name evidence="8" type="ORF">OSH07_04105</name>
</gene>
<proteinExistence type="predicted"/>
<dbReference type="Proteomes" id="UP001144805">
    <property type="component" value="Unassembled WGS sequence"/>
</dbReference>
<feature type="domain" description="Cytochrome c" evidence="7">
    <location>
        <begin position="93"/>
        <end position="195"/>
    </location>
</feature>
<protein>
    <submittedName>
        <fullName evidence="8">Cytochrome-c peroxidase</fullName>
    </submittedName>
</protein>
<evidence type="ECO:0000256" key="1">
    <source>
        <dbReference type="ARBA" id="ARBA00004196"/>
    </source>
</evidence>
<comment type="caution">
    <text evidence="8">The sequence shown here is derived from an EMBL/GenBank/DDBJ whole genome shotgun (WGS) entry which is preliminary data.</text>
</comment>
<dbReference type="Gene3D" id="1.10.760.10">
    <property type="entry name" value="Cytochrome c-like domain"/>
    <property type="match status" value="2"/>
</dbReference>
<evidence type="ECO:0000256" key="6">
    <source>
        <dbReference type="PROSITE-ProRule" id="PRU00433"/>
    </source>
</evidence>
<dbReference type="GO" id="GO:0046872">
    <property type="term" value="F:metal ion binding"/>
    <property type="evidence" value="ECO:0007669"/>
    <property type="project" value="UniProtKB-KW"/>
</dbReference>
<keyword evidence="9" id="KW-1185">Reference proteome</keyword>
<evidence type="ECO:0000256" key="4">
    <source>
        <dbReference type="ARBA" id="ARBA00023002"/>
    </source>
</evidence>
<evidence type="ECO:0000256" key="5">
    <source>
        <dbReference type="ARBA" id="ARBA00023004"/>
    </source>
</evidence>
<reference evidence="8" key="1">
    <citation type="submission" date="2022-11" db="EMBL/GenBank/DDBJ databases">
        <title>Biodiversity and phylogenetic relationships of bacteria.</title>
        <authorList>
            <person name="Machado R.A.R."/>
            <person name="Bhat A."/>
            <person name="Loulou A."/>
            <person name="Kallel S."/>
        </authorList>
    </citation>
    <scope>NUCLEOTIDE SEQUENCE</scope>
    <source>
        <strain evidence="8">K-TC2</strain>
    </source>
</reference>
<dbReference type="GO" id="GO:0030313">
    <property type="term" value="C:cell envelope"/>
    <property type="evidence" value="ECO:0007669"/>
    <property type="project" value="UniProtKB-SubCell"/>
</dbReference>
<sequence>MATAWRPFWVVLAGCLVAGGGMALVSAAVPRALEKRGMVLSDLPGEPDGEALAALRRYYEVIPAAWPQPTLDPSVEFRELAALELPKQNPSPAKVALGKALFEDPILSASGQIACQSCHNRELGWGDGLKTSFGHDRAQGRRNAMPLFNASLRRSLFWDGRSPDLEAQAAEPLVNPVEMANHDLTGVVGRLAASPAYPARFAAVFGTDRIEPEQVLEAIAAFEATLEERTRFDRFVQGDKRALTDQQVYGLHLFRTKAGCMNCHNGPLMTDEKFHNLGLSLLGRPKEDVGRYGVTGVLDDVGRFRTPSLRHVGETRPYMHNGIVPTLRHVIMLYQTGGGHTLPRNAAEARNPLMPFAGRTSPILKPLGLSLAEREALVAFLESL</sequence>
<dbReference type="GO" id="GO:0020037">
    <property type="term" value="F:heme binding"/>
    <property type="evidence" value="ECO:0007669"/>
    <property type="project" value="InterPro"/>
</dbReference>
<dbReference type="GO" id="GO:0009055">
    <property type="term" value="F:electron transfer activity"/>
    <property type="evidence" value="ECO:0007669"/>
    <property type="project" value="InterPro"/>
</dbReference>
<evidence type="ECO:0000256" key="2">
    <source>
        <dbReference type="ARBA" id="ARBA00022617"/>
    </source>
</evidence>
<organism evidence="8 9">
    <name type="scientific">Kaistia nematophila</name>
    <dbReference type="NCBI Taxonomy" id="2994654"/>
    <lineage>
        <taxon>Bacteria</taxon>
        <taxon>Pseudomonadati</taxon>
        <taxon>Pseudomonadota</taxon>
        <taxon>Alphaproteobacteria</taxon>
        <taxon>Hyphomicrobiales</taxon>
        <taxon>Kaistiaceae</taxon>
        <taxon>Kaistia</taxon>
    </lineage>
</organism>
<dbReference type="RefSeq" id="WP_266337315.1">
    <property type="nucleotide sequence ID" value="NZ_JAPKNK010000001.1"/>
</dbReference>
<dbReference type="EMBL" id="JAPKNK010000001">
    <property type="protein sequence ID" value="MCX5568371.1"/>
    <property type="molecule type" value="Genomic_DNA"/>
</dbReference>
<dbReference type="InterPro" id="IPR004852">
    <property type="entry name" value="Di-haem_cyt_c_peroxidsae"/>
</dbReference>
<dbReference type="InterPro" id="IPR009056">
    <property type="entry name" value="Cyt_c-like_dom"/>
</dbReference>
<keyword evidence="5 6" id="KW-0408">Iron</keyword>
<dbReference type="SUPFAM" id="SSF46626">
    <property type="entry name" value="Cytochrome c"/>
    <property type="match status" value="2"/>
</dbReference>
<dbReference type="PROSITE" id="PS51007">
    <property type="entry name" value="CYTC"/>
    <property type="match status" value="1"/>
</dbReference>
<dbReference type="InterPro" id="IPR051395">
    <property type="entry name" value="Cytochrome_c_Peroxidase/MauG"/>
</dbReference>
<keyword evidence="8" id="KW-0575">Peroxidase</keyword>
<evidence type="ECO:0000313" key="9">
    <source>
        <dbReference type="Proteomes" id="UP001144805"/>
    </source>
</evidence>
<keyword evidence="3 6" id="KW-0479">Metal-binding</keyword>
<evidence type="ECO:0000259" key="7">
    <source>
        <dbReference type="PROSITE" id="PS51007"/>
    </source>
</evidence>
<keyword evidence="4" id="KW-0560">Oxidoreductase</keyword>
<keyword evidence="2 6" id="KW-0349">Heme</keyword>
<comment type="subcellular location">
    <subcellularLocation>
        <location evidence="1">Cell envelope</location>
    </subcellularLocation>
</comment>
<dbReference type="AlphaFoldDB" id="A0A9X3IKD0"/>
<evidence type="ECO:0000256" key="3">
    <source>
        <dbReference type="ARBA" id="ARBA00022723"/>
    </source>
</evidence>